<evidence type="ECO:0000256" key="3">
    <source>
        <dbReference type="ARBA" id="ARBA00022519"/>
    </source>
</evidence>
<accession>A0A3N3E788</accession>
<dbReference type="GO" id="GO:0032973">
    <property type="term" value="P:amino acid export across plasma membrane"/>
    <property type="evidence" value="ECO:0007669"/>
    <property type="project" value="UniProtKB-UniRule"/>
</dbReference>
<dbReference type="EMBL" id="RKIK01000001">
    <property type="protein sequence ID" value="ROV62554.1"/>
    <property type="molecule type" value="Genomic_DNA"/>
</dbReference>
<dbReference type="Proteomes" id="UP000278792">
    <property type="component" value="Unassembled WGS sequence"/>
</dbReference>
<evidence type="ECO:0000256" key="8">
    <source>
        <dbReference type="HAMAP-Rule" id="MF_00914"/>
    </source>
</evidence>
<keyword evidence="5 8" id="KW-0029">Amino-acid transport</keyword>
<evidence type="ECO:0000313" key="13">
    <source>
        <dbReference type="Proteomes" id="UP000278792"/>
    </source>
</evidence>
<keyword evidence="4 8" id="KW-0812">Transmembrane</keyword>
<comment type="caution">
    <text evidence="11">The sequence shown here is derived from an EMBL/GenBank/DDBJ whole genome shotgun (WGS) entry which is preliminary data.</text>
</comment>
<keyword evidence="7 8" id="KW-0472">Membrane</keyword>
<reference evidence="9 12" key="1">
    <citation type="submission" date="2016-09" db="EMBL/GenBank/DDBJ databases">
        <title>Genomic Taxonomy of the Vibrionaceae.</title>
        <authorList>
            <person name="Gonzalez-Castillo A."/>
            <person name="Gomez-Gil B."/>
            <person name="Enciso-Ibarra K."/>
        </authorList>
    </citation>
    <scope>NUCLEOTIDE SEQUENCE [LARGE SCALE GENOMIC DNA]</scope>
    <source>
        <strain evidence="9 12">CAIM 1731</strain>
    </source>
</reference>
<dbReference type="EMBL" id="MJMI01000044">
    <property type="protein sequence ID" value="OLQ95165.1"/>
    <property type="molecule type" value="Genomic_DNA"/>
</dbReference>
<keyword evidence="2 8" id="KW-1003">Cell membrane</keyword>
<evidence type="ECO:0000256" key="4">
    <source>
        <dbReference type="ARBA" id="ARBA00022692"/>
    </source>
</evidence>
<evidence type="ECO:0000313" key="12">
    <source>
        <dbReference type="Proteomes" id="UP000186206"/>
    </source>
</evidence>
<evidence type="ECO:0000256" key="6">
    <source>
        <dbReference type="ARBA" id="ARBA00022989"/>
    </source>
</evidence>
<dbReference type="RefSeq" id="WP_075647985.1">
    <property type="nucleotide sequence ID" value="NZ_AP019657.1"/>
</dbReference>
<feature type="transmembrane region" description="Helical" evidence="8">
    <location>
        <begin position="111"/>
        <end position="132"/>
    </location>
</feature>
<dbReference type="GO" id="GO:0034639">
    <property type="term" value="F:L-amino acid efflux transmembrane transporter activity"/>
    <property type="evidence" value="ECO:0007669"/>
    <property type="project" value="UniProtKB-UniRule"/>
</dbReference>
<evidence type="ECO:0000313" key="10">
    <source>
        <dbReference type="EMBL" id="ROV62513.1"/>
    </source>
</evidence>
<keyword evidence="3 8" id="KW-0997">Cell inner membrane</keyword>
<comment type="subcellular location">
    <subcellularLocation>
        <location evidence="8">Cell inner membrane</location>
        <topology evidence="8">Multi-pass membrane protein</topology>
    </subcellularLocation>
</comment>
<evidence type="ECO:0000256" key="2">
    <source>
        <dbReference type="ARBA" id="ARBA00022475"/>
    </source>
</evidence>
<evidence type="ECO:0000256" key="5">
    <source>
        <dbReference type="ARBA" id="ARBA00022970"/>
    </source>
</evidence>
<dbReference type="EMBL" id="RKIK01000001">
    <property type="protein sequence ID" value="ROV62513.1"/>
    <property type="molecule type" value="Genomic_DNA"/>
</dbReference>
<sequence length="166" mass="18314">MKIRGSFSIRNALADTFAMVVFCFVTGMIIEIFISGMTFEQSLASRTLSIPVNIAIAWPYGVFRDFMLRMGGRISPSHLMKNISDLSAYVLFQSPVYACILLVVGANLEQIATAVASNAVVSCVMGVLYGHFLDTCRRWFKVPGYYVQEVIQDAVPEVLVDKPAAD</sequence>
<evidence type="ECO:0000256" key="1">
    <source>
        <dbReference type="ARBA" id="ARBA00022448"/>
    </source>
</evidence>
<feature type="transmembrane region" description="Helical" evidence="8">
    <location>
        <begin position="86"/>
        <end position="105"/>
    </location>
</feature>
<keyword evidence="1 8" id="KW-0813">Transport</keyword>
<keyword evidence="12" id="KW-1185">Reference proteome</keyword>
<dbReference type="Pfam" id="PF06610">
    <property type="entry name" value="AlaE"/>
    <property type="match status" value="1"/>
</dbReference>
<evidence type="ECO:0000256" key="7">
    <source>
        <dbReference type="ARBA" id="ARBA00023136"/>
    </source>
</evidence>
<dbReference type="InterPro" id="IPR010574">
    <property type="entry name" value="Ala_export_AlaE"/>
</dbReference>
<dbReference type="HAMAP" id="MF_00914">
    <property type="entry name" value="L_Ala_exporter"/>
    <property type="match status" value="1"/>
</dbReference>
<dbReference type="AlphaFoldDB" id="A0A3N3E788"/>
<organism evidence="11 13">
    <name type="scientific">Vibrio ponticus</name>
    <dbReference type="NCBI Taxonomy" id="265668"/>
    <lineage>
        <taxon>Bacteria</taxon>
        <taxon>Pseudomonadati</taxon>
        <taxon>Pseudomonadota</taxon>
        <taxon>Gammaproteobacteria</taxon>
        <taxon>Vibrionales</taxon>
        <taxon>Vibrionaceae</taxon>
        <taxon>Vibrio</taxon>
    </lineage>
</organism>
<feature type="transmembrane region" description="Helical" evidence="8">
    <location>
        <begin position="48"/>
        <end position="66"/>
    </location>
</feature>
<reference evidence="11 13" key="2">
    <citation type="submission" date="2018-11" db="EMBL/GenBank/DDBJ databases">
        <title>Vibrio ponticus strain CAIM 1751 pathogenic for the snapper Lutjanus guttatus.</title>
        <authorList>
            <person name="Soto-Rodriguez S."/>
            <person name="Lozano-Olvera R."/>
            <person name="Gomez-Gil B."/>
        </authorList>
    </citation>
    <scope>NUCLEOTIDE SEQUENCE [LARGE SCALE GENOMIC DNA]</scope>
    <source>
        <strain evidence="11 13">CAIM 1751</strain>
    </source>
</reference>
<proteinExistence type="inferred from homology"/>
<dbReference type="OrthoDB" id="9006207at2"/>
<dbReference type="Proteomes" id="UP000186206">
    <property type="component" value="Unassembled WGS sequence"/>
</dbReference>
<keyword evidence="6 8" id="KW-1133">Transmembrane helix</keyword>
<dbReference type="GO" id="GO:0005886">
    <property type="term" value="C:plasma membrane"/>
    <property type="evidence" value="ECO:0007669"/>
    <property type="project" value="UniProtKB-SubCell"/>
</dbReference>
<comment type="similarity">
    <text evidence="8">Belongs to the AlaE exporter family.</text>
</comment>
<comment type="function">
    <text evidence="8">Exports L-alanine.</text>
</comment>
<feature type="transmembrane region" description="Helical" evidence="8">
    <location>
        <begin position="12"/>
        <end position="36"/>
    </location>
</feature>
<gene>
    <name evidence="8 11" type="primary">alaE</name>
    <name evidence="9" type="ORF">BIY21_06870</name>
    <name evidence="10" type="ORF">EGH82_00295</name>
    <name evidence="11" type="ORF">EGH82_00530</name>
</gene>
<protein>
    <recommendedName>
        <fullName evidence="8">L-alanine exporter AlaE</fullName>
    </recommendedName>
</protein>
<evidence type="ECO:0000313" key="9">
    <source>
        <dbReference type="EMBL" id="OLQ95165.1"/>
    </source>
</evidence>
<name>A0A3N3E788_9VIBR</name>
<evidence type="ECO:0000313" key="11">
    <source>
        <dbReference type="EMBL" id="ROV62554.1"/>
    </source>
</evidence>